<dbReference type="NCBIfam" id="TIGR02623">
    <property type="entry name" value="G1P_cyt_trans"/>
    <property type="match status" value="1"/>
</dbReference>
<proteinExistence type="predicted"/>
<dbReference type="Gene3D" id="3.90.550.10">
    <property type="entry name" value="Spore Coat Polysaccharide Biosynthesis Protein SpsA, Chain A"/>
    <property type="match status" value="1"/>
</dbReference>
<feature type="domain" description="Nucleotidyl transferase" evidence="1">
    <location>
        <begin position="10"/>
        <end position="218"/>
    </location>
</feature>
<dbReference type="PANTHER" id="PTHR47183:SF1">
    <property type="entry name" value="GLUCOSE-1-PHOSPHATE CYTIDYLYLTRANSFERASE"/>
    <property type="match status" value="1"/>
</dbReference>
<keyword evidence="2" id="KW-0808">Transferase</keyword>
<dbReference type="PANTHER" id="PTHR47183">
    <property type="entry name" value="GLUCOSE-1-PHOSPHATE CYTIDYLYLTRANSFERASE-RELATED"/>
    <property type="match status" value="1"/>
</dbReference>
<dbReference type="Pfam" id="PF00483">
    <property type="entry name" value="NTP_transferase"/>
    <property type="match status" value="1"/>
</dbReference>
<sequence>MKIISETPVVILAGGLGTRLREETETKPKPMVEIGGKPILWHIMKHYASFGTREFVICLGYKGELIKEFFLRYRANQGSITTDLSSGEVKSHNDQPREPWTVHLLETGEKSMTGGRIKQAAAFLKGRRFMATYGDGVCDVNIDELMRFHIDQGRQATITAARPPARFGGLTFDGGKVTEFAEKNQINEGWINGGFMVLEPEVAELLRSDEEVLERYPLETLTARNQLSGFQHSGFWQCMDTVRDVTYLRELWDAGSPPWKTWK</sequence>
<dbReference type="CDD" id="cd02524">
    <property type="entry name" value="G1P_cytidylyltransferase"/>
    <property type="match status" value="1"/>
</dbReference>
<evidence type="ECO:0000313" key="2">
    <source>
        <dbReference type="EMBL" id="MDC8772741.1"/>
    </source>
</evidence>
<dbReference type="InterPro" id="IPR046981">
    <property type="entry name" value="G1P_cyt_trans"/>
</dbReference>
<protein>
    <submittedName>
        <fullName evidence="2">Glucose-1-phosphate cytidylyltransferase</fullName>
        <ecNumber evidence="2">2.7.7.33</ecNumber>
    </submittedName>
</protein>
<reference evidence="2 3" key="1">
    <citation type="submission" date="2022-10" db="EMBL/GenBank/DDBJ databases">
        <title>Paucibacter sp. hw1 Genome sequencing.</title>
        <authorList>
            <person name="Park S."/>
        </authorList>
    </citation>
    <scope>NUCLEOTIDE SEQUENCE [LARGE SCALE GENOMIC DNA]</scope>
    <source>
        <strain evidence="3">hw1</strain>
    </source>
</reference>
<dbReference type="EMBL" id="JAQQXT010000008">
    <property type="protein sequence ID" value="MDC8772741.1"/>
    <property type="molecule type" value="Genomic_DNA"/>
</dbReference>
<evidence type="ECO:0000313" key="3">
    <source>
        <dbReference type="Proteomes" id="UP001221189"/>
    </source>
</evidence>
<dbReference type="EC" id="2.7.7.33" evidence="2"/>
<name>A0ABT5KIT4_9BURK</name>
<dbReference type="SUPFAM" id="SSF53448">
    <property type="entry name" value="Nucleotide-diphospho-sugar transferases"/>
    <property type="match status" value="1"/>
</dbReference>
<dbReference type="GO" id="GO:0047343">
    <property type="term" value="F:glucose-1-phosphate cytidylyltransferase activity"/>
    <property type="evidence" value="ECO:0007669"/>
    <property type="project" value="UniProtKB-EC"/>
</dbReference>
<dbReference type="InterPro" id="IPR029044">
    <property type="entry name" value="Nucleotide-diphossugar_trans"/>
</dbReference>
<organism evidence="2 3">
    <name type="scientific">Roseateles albus</name>
    <dbReference type="NCBI Taxonomy" id="2987525"/>
    <lineage>
        <taxon>Bacteria</taxon>
        <taxon>Pseudomonadati</taxon>
        <taxon>Pseudomonadota</taxon>
        <taxon>Betaproteobacteria</taxon>
        <taxon>Burkholderiales</taxon>
        <taxon>Sphaerotilaceae</taxon>
        <taxon>Roseateles</taxon>
    </lineage>
</organism>
<dbReference type="Proteomes" id="UP001221189">
    <property type="component" value="Unassembled WGS sequence"/>
</dbReference>
<comment type="caution">
    <text evidence="2">The sequence shown here is derived from an EMBL/GenBank/DDBJ whole genome shotgun (WGS) entry which is preliminary data.</text>
</comment>
<dbReference type="InterPro" id="IPR013446">
    <property type="entry name" value="G1P_cyt_trans-like"/>
</dbReference>
<evidence type="ECO:0000259" key="1">
    <source>
        <dbReference type="Pfam" id="PF00483"/>
    </source>
</evidence>
<keyword evidence="3" id="KW-1185">Reference proteome</keyword>
<accession>A0ABT5KIT4</accession>
<dbReference type="RefSeq" id="WP_273600915.1">
    <property type="nucleotide sequence ID" value="NZ_JAQQXT010000008.1"/>
</dbReference>
<keyword evidence="2" id="KW-0548">Nucleotidyltransferase</keyword>
<dbReference type="InterPro" id="IPR005835">
    <property type="entry name" value="NTP_transferase_dom"/>
</dbReference>
<gene>
    <name evidence="2" type="primary">rfbF</name>
    <name evidence="2" type="ORF">PRZ03_14250</name>
</gene>